<evidence type="ECO:0000313" key="5">
    <source>
        <dbReference type="EMBL" id="NIH56629.1"/>
    </source>
</evidence>
<sequence length="323" mass="34612">MAHDVVRIGIVGMGHVGPHVASALVNWGIVDELYVSDIDEDKARAECLDLTDSTAFAPRPARIFDVGADYEALTRADIIINTAGDITKVATSRDGELYGTTDIARTFVGRIAAAGFEGFWINVSNPCDVVTRLVHELSGLPASHVLGTGTSLDSARLRRAIAQKTGLSIQSVDAYMIGEHGASELAAFSQVSIAGKPLHELAAERPEQFGFSGDEVERDGVLGGYDVYNVKHCTEYGIGAAAARIAAAIVRGERAVLPASVRLDGQYGQSGFYISTPAVIGADGVEDIYELHLTDTEHERFLSSCEKVKHNYELVREHAVRVS</sequence>
<dbReference type="InterPro" id="IPR015955">
    <property type="entry name" value="Lactate_DH/Glyco_Ohase_4_C"/>
</dbReference>
<comment type="caution">
    <text evidence="5">The sequence shown here is derived from an EMBL/GenBank/DDBJ whole genome shotgun (WGS) entry which is preliminary data.</text>
</comment>
<evidence type="ECO:0000313" key="6">
    <source>
        <dbReference type="Proteomes" id="UP000749311"/>
    </source>
</evidence>
<dbReference type="InterPro" id="IPR022383">
    <property type="entry name" value="Lactate/malate_DH_C"/>
</dbReference>
<dbReference type="Pfam" id="PF02866">
    <property type="entry name" value="Ldh_1_C"/>
    <property type="match status" value="1"/>
</dbReference>
<protein>
    <submittedName>
        <fullName evidence="5">L-lactate dehydrogenase</fullName>
        <ecNumber evidence="5">1.1.1.27</ecNumber>
    </submittedName>
</protein>
<comment type="similarity">
    <text evidence="1">Belongs to the LDH/MDH superfamily. LDH family.</text>
</comment>
<dbReference type="InterPro" id="IPR036291">
    <property type="entry name" value="NAD(P)-bd_dom_sf"/>
</dbReference>
<evidence type="ECO:0000256" key="2">
    <source>
        <dbReference type="RuleBase" id="RU003369"/>
    </source>
</evidence>
<dbReference type="SUPFAM" id="SSF51735">
    <property type="entry name" value="NAD(P)-binding Rossmann-fold domains"/>
    <property type="match status" value="1"/>
</dbReference>
<evidence type="ECO:0000256" key="1">
    <source>
        <dbReference type="ARBA" id="ARBA00006054"/>
    </source>
</evidence>
<dbReference type="GO" id="GO:0004459">
    <property type="term" value="F:L-lactate dehydrogenase (NAD+) activity"/>
    <property type="evidence" value="ECO:0007669"/>
    <property type="project" value="UniProtKB-EC"/>
</dbReference>
<reference evidence="5 6" key="1">
    <citation type="submission" date="2020-02" db="EMBL/GenBank/DDBJ databases">
        <title>Sequencing the genomes of 1000 actinobacteria strains.</title>
        <authorList>
            <person name="Klenk H.-P."/>
        </authorList>
    </citation>
    <scope>NUCLEOTIDE SEQUENCE [LARGE SCALE GENOMIC DNA]</scope>
    <source>
        <strain evidence="5 6">DSM 19609</strain>
    </source>
</reference>
<proteinExistence type="inferred from homology"/>
<dbReference type="PANTHER" id="PTHR43128">
    <property type="entry name" value="L-2-HYDROXYCARBOXYLATE DEHYDROGENASE (NAD(P)(+))"/>
    <property type="match status" value="1"/>
</dbReference>
<accession>A0ABX0SE21</accession>
<feature type="domain" description="Lactate/malate dehydrogenase C-terminal" evidence="4">
    <location>
        <begin position="150"/>
        <end position="316"/>
    </location>
</feature>
<name>A0ABX0SE21_9ACTN</name>
<dbReference type="InterPro" id="IPR001557">
    <property type="entry name" value="L-lactate/malate_DH"/>
</dbReference>
<dbReference type="Gene3D" id="3.40.50.720">
    <property type="entry name" value="NAD(P)-binding Rossmann-like Domain"/>
    <property type="match status" value="1"/>
</dbReference>
<dbReference type="PIRSF" id="PIRSF000102">
    <property type="entry name" value="Lac_mal_DH"/>
    <property type="match status" value="1"/>
</dbReference>
<keyword evidence="2 5" id="KW-0560">Oxidoreductase</keyword>
<dbReference type="Gene3D" id="3.90.110.10">
    <property type="entry name" value="Lactate dehydrogenase/glycoside hydrolase, family 4, C-terminal"/>
    <property type="match status" value="1"/>
</dbReference>
<gene>
    <name evidence="5" type="ORF">FB473_001274</name>
</gene>
<dbReference type="EC" id="1.1.1.27" evidence="5"/>
<dbReference type="PRINTS" id="PR00086">
    <property type="entry name" value="LLDHDRGNASE"/>
</dbReference>
<dbReference type="SUPFAM" id="SSF56327">
    <property type="entry name" value="LDH C-terminal domain-like"/>
    <property type="match status" value="1"/>
</dbReference>
<dbReference type="Proteomes" id="UP000749311">
    <property type="component" value="Unassembled WGS sequence"/>
</dbReference>
<dbReference type="EMBL" id="JAAMOZ010000001">
    <property type="protein sequence ID" value="NIH56629.1"/>
    <property type="molecule type" value="Genomic_DNA"/>
</dbReference>
<dbReference type="RefSeq" id="WP_167165718.1">
    <property type="nucleotide sequence ID" value="NZ_BAAAOO010000015.1"/>
</dbReference>
<dbReference type="InterPro" id="IPR001236">
    <property type="entry name" value="Lactate/malate_DH_N"/>
</dbReference>
<feature type="domain" description="Lactate/malate dehydrogenase N-terminal" evidence="3">
    <location>
        <begin position="6"/>
        <end position="147"/>
    </location>
</feature>
<keyword evidence="6" id="KW-1185">Reference proteome</keyword>
<dbReference type="PANTHER" id="PTHR43128:SF31">
    <property type="entry name" value="L-LACTATE DEHYDROGENASE"/>
    <property type="match status" value="1"/>
</dbReference>
<evidence type="ECO:0000259" key="4">
    <source>
        <dbReference type="Pfam" id="PF02866"/>
    </source>
</evidence>
<organism evidence="5 6">
    <name type="scientific">Brooklawnia cerclae</name>
    <dbReference type="NCBI Taxonomy" id="349934"/>
    <lineage>
        <taxon>Bacteria</taxon>
        <taxon>Bacillati</taxon>
        <taxon>Actinomycetota</taxon>
        <taxon>Actinomycetes</taxon>
        <taxon>Propionibacteriales</taxon>
        <taxon>Propionibacteriaceae</taxon>
        <taxon>Brooklawnia</taxon>
    </lineage>
</organism>
<dbReference type="Pfam" id="PF00056">
    <property type="entry name" value="Ldh_1_N"/>
    <property type="match status" value="1"/>
</dbReference>
<evidence type="ECO:0000259" key="3">
    <source>
        <dbReference type="Pfam" id="PF00056"/>
    </source>
</evidence>